<reference evidence="13 14" key="1">
    <citation type="journal article" date="2011" name="Proc. Natl. Acad. Sci. U.S.A.">
        <title>Evolutionary erosion of yeast sex chromosomes by mating-type switching accidents.</title>
        <authorList>
            <person name="Gordon J.L."/>
            <person name="Armisen D."/>
            <person name="Proux-Wera E."/>
            <person name="Oheigeartaigh S.S."/>
            <person name="Byrne K.P."/>
            <person name="Wolfe K.H."/>
        </authorList>
    </citation>
    <scope>NUCLEOTIDE SEQUENCE [LARGE SCALE GENOMIC DNA]</scope>
    <source>
        <strain evidence="14">ATCC 34711 / CBS 6284 / DSM 70876 / NBRC 10599 / NRRL Y-10934 / UCD 77-7</strain>
    </source>
</reference>
<dbReference type="GO" id="GO:0004379">
    <property type="term" value="F:glycylpeptide N-tetradecanoyltransferase activity"/>
    <property type="evidence" value="ECO:0007669"/>
    <property type="project" value="UniProtKB-EC"/>
</dbReference>
<dbReference type="OrthoDB" id="60315at2759"/>
<comment type="subcellular location">
    <subcellularLocation>
        <location evidence="1">Cytoplasm</location>
    </subcellularLocation>
</comment>
<dbReference type="eggNOG" id="KOG2779">
    <property type="taxonomic scope" value="Eukaryota"/>
</dbReference>
<evidence type="ECO:0000313" key="13">
    <source>
        <dbReference type="EMBL" id="CCH60298.1"/>
    </source>
</evidence>
<evidence type="ECO:0000256" key="2">
    <source>
        <dbReference type="ARBA" id="ARBA00009469"/>
    </source>
</evidence>
<dbReference type="PROSITE" id="PS00976">
    <property type="entry name" value="NMT_2"/>
    <property type="match status" value="1"/>
</dbReference>
<comment type="subunit">
    <text evidence="3">Monomer.</text>
</comment>
<proteinExistence type="inferred from homology"/>
<dbReference type="PANTHER" id="PTHR11377:SF5">
    <property type="entry name" value="GLYCYLPEPTIDE N-TETRADECANOYLTRANSFERASE"/>
    <property type="match status" value="1"/>
</dbReference>
<sequence>MDEAGLKEIILSPEEKAKKLQELLKLLQLNNGDITKLTQQQRKEMKDYKFWSTQPVPSFDEKVSAEGAIDKIKTPADIPDEPLPMVADFEWSTIDVDDAKDLEDVFVLLNENYVEDRDAEFRFNYSKEFFNWALKSPGWRKDWNVGVRVKSTGKLVAFISAIPVHLNVREKSIKSVEINFLCVHKQLRSKRLTPVLIKEITRRVNKQDIWQALYTAGIVLPSPLSVCRYTHRPLNWAKLNEVGFTPLPPNSTKTEMVAKYTLPKKTTLKGLRPLEEKDIDETLELLTKYQKRFDLTQVFTREEFEHWFLADAHHKTLPYKNKVIFSYVLENNEGKITDFFSFYSLPFSILNNPTYKELGVGYLFYYASDADFAYNDRFNEEATSALKKRLVKLMNEACILANNAGLDVFNALSSQDNNLFLDDLKFGLGDGLLNFYLFNYKAFPIEGGLNEDHSLDVSKRSNVGVVML</sequence>
<evidence type="ECO:0000259" key="11">
    <source>
        <dbReference type="Pfam" id="PF01233"/>
    </source>
</evidence>
<dbReference type="Proteomes" id="UP000002866">
    <property type="component" value="Chromosome 3"/>
</dbReference>
<dbReference type="InterPro" id="IPR022677">
    <property type="entry name" value="NMT_C"/>
</dbReference>
<dbReference type="STRING" id="1071380.I2H1P6"/>
<feature type="domain" description="Glycylpeptide N-tetradecanoyltransferase N-terminal" evidence="11">
    <location>
        <begin position="69"/>
        <end position="227"/>
    </location>
</feature>
<evidence type="ECO:0000259" key="12">
    <source>
        <dbReference type="Pfam" id="PF02799"/>
    </source>
</evidence>
<name>I2H1P6_HENB6</name>
<dbReference type="GO" id="GO:0005829">
    <property type="term" value="C:cytosol"/>
    <property type="evidence" value="ECO:0007669"/>
    <property type="project" value="EnsemblFungi"/>
</dbReference>
<keyword evidence="8 9" id="KW-0012">Acyltransferase</keyword>
<dbReference type="InParanoid" id="I2H1P6"/>
<dbReference type="AlphaFoldDB" id="I2H1P6"/>
<dbReference type="Pfam" id="PF01233">
    <property type="entry name" value="NMT"/>
    <property type="match status" value="1"/>
</dbReference>
<feature type="domain" description="Glycylpeptide N-tetradecanoyltransferase C-terminal" evidence="12">
    <location>
        <begin position="241"/>
        <end position="466"/>
    </location>
</feature>
<evidence type="ECO:0000256" key="10">
    <source>
        <dbReference type="RuleBase" id="RU004178"/>
    </source>
</evidence>
<dbReference type="InterPro" id="IPR022676">
    <property type="entry name" value="NMT_N"/>
</dbReference>
<evidence type="ECO:0000256" key="1">
    <source>
        <dbReference type="ARBA" id="ARBA00004496"/>
    </source>
</evidence>
<dbReference type="RefSeq" id="XP_004179817.1">
    <property type="nucleotide sequence ID" value="XM_004179769.1"/>
</dbReference>
<evidence type="ECO:0000256" key="8">
    <source>
        <dbReference type="ARBA" id="ARBA00023315"/>
    </source>
</evidence>
<keyword evidence="6" id="KW-0963">Cytoplasm</keyword>
<dbReference type="PIRSF" id="PIRSF015892">
    <property type="entry name" value="N-myristl_transf"/>
    <property type="match status" value="1"/>
</dbReference>
<dbReference type="FunFam" id="3.40.630.30:FF:000056">
    <property type="entry name" value="Glycylpeptide N-tetradecanoyltransferase"/>
    <property type="match status" value="1"/>
</dbReference>
<dbReference type="GeneID" id="14495278"/>
<gene>
    <name evidence="13" type="primary">TBLA0C05020</name>
    <name evidence="13" type="ORF">TBLA_0C05020</name>
</gene>
<protein>
    <recommendedName>
        <fullName evidence="5 9">Glycylpeptide N-tetradecanoyltransferase</fullName>
        <ecNumber evidence="4 9">2.3.1.97</ecNumber>
    </recommendedName>
</protein>
<evidence type="ECO:0000313" key="14">
    <source>
        <dbReference type="Proteomes" id="UP000002866"/>
    </source>
</evidence>
<evidence type="ECO:0000256" key="9">
    <source>
        <dbReference type="RuleBase" id="RU000586"/>
    </source>
</evidence>
<dbReference type="PROSITE" id="PS00975">
    <property type="entry name" value="NMT_1"/>
    <property type="match status" value="1"/>
</dbReference>
<evidence type="ECO:0000256" key="5">
    <source>
        <dbReference type="ARBA" id="ARBA00022240"/>
    </source>
</evidence>
<dbReference type="HOGENOM" id="CLU_022882_2_0_1"/>
<dbReference type="PANTHER" id="PTHR11377">
    <property type="entry name" value="N-MYRISTOYL TRANSFERASE"/>
    <property type="match status" value="1"/>
</dbReference>
<dbReference type="FunCoup" id="I2H1P6">
    <property type="interactions" value="993"/>
</dbReference>
<dbReference type="EC" id="2.3.1.97" evidence="4 9"/>
<dbReference type="EMBL" id="HE806318">
    <property type="protein sequence ID" value="CCH60298.1"/>
    <property type="molecule type" value="Genomic_DNA"/>
</dbReference>
<comment type="catalytic activity">
    <reaction evidence="9">
        <text>N-terminal glycyl-[protein] + tetradecanoyl-CoA = N-tetradecanoylglycyl-[protein] + CoA + H(+)</text>
        <dbReference type="Rhea" id="RHEA:15521"/>
        <dbReference type="Rhea" id="RHEA-COMP:12666"/>
        <dbReference type="Rhea" id="RHEA-COMP:12667"/>
        <dbReference type="ChEBI" id="CHEBI:15378"/>
        <dbReference type="ChEBI" id="CHEBI:57287"/>
        <dbReference type="ChEBI" id="CHEBI:57385"/>
        <dbReference type="ChEBI" id="CHEBI:64723"/>
        <dbReference type="ChEBI" id="CHEBI:133050"/>
        <dbReference type="EC" id="2.3.1.97"/>
    </reaction>
</comment>
<accession>I2H1P6</accession>
<evidence type="ECO:0000256" key="4">
    <source>
        <dbReference type="ARBA" id="ARBA00012923"/>
    </source>
</evidence>
<dbReference type="InterPro" id="IPR016181">
    <property type="entry name" value="Acyl_CoA_acyltransferase"/>
</dbReference>
<evidence type="ECO:0000256" key="6">
    <source>
        <dbReference type="ARBA" id="ARBA00022490"/>
    </source>
</evidence>
<evidence type="ECO:0000256" key="3">
    <source>
        <dbReference type="ARBA" id="ARBA00011245"/>
    </source>
</evidence>
<dbReference type="OMA" id="GWKRDWH"/>
<dbReference type="Pfam" id="PF02799">
    <property type="entry name" value="NMT_C"/>
    <property type="match status" value="1"/>
</dbReference>
<comment type="similarity">
    <text evidence="2 10">Belongs to the NMT family.</text>
</comment>
<evidence type="ECO:0000256" key="7">
    <source>
        <dbReference type="ARBA" id="ARBA00022679"/>
    </source>
</evidence>
<keyword evidence="7 9" id="KW-0808">Transferase</keyword>
<dbReference type="SUPFAM" id="SSF55729">
    <property type="entry name" value="Acyl-CoA N-acyltransferases (Nat)"/>
    <property type="match status" value="2"/>
</dbReference>
<dbReference type="KEGG" id="tbl:TBLA_0C05020"/>
<dbReference type="Gene3D" id="3.40.630.30">
    <property type="match status" value="2"/>
</dbReference>
<dbReference type="FunFam" id="3.40.630.30:FF:000042">
    <property type="entry name" value="Glycylpeptide N-tetradecanoyltransferase"/>
    <property type="match status" value="1"/>
</dbReference>
<comment type="function">
    <text evidence="9">Adds a myristoyl group to the N-terminal glycine residue of certain cellular proteins.</text>
</comment>
<dbReference type="InterPro" id="IPR022678">
    <property type="entry name" value="NMT_CS"/>
</dbReference>
<organism evidence="13 14">
    <name type="scientific">Henningerozyma blattae (strain ATCC 34711 / CBS 6284 / DSM 70876 / NBRC 10599 / NRRL Y-10934 / UCD 77-7)</name>
    <name type="common">Yeast</name>
    <name type="synonym">Tetrapisispora blattae</name>
    <dbReference type="NCBI Taxonomy" id="1071380"/>
    <lineage>
        <taxon>Eukaryota</taxon>
        <taxon>Fungi</taxon>
        <taxon>Dikarya</taxon>
        <taxon>Ascomycota</taxon>
        <taxon>Saccharomycotina</taxon>
        <taxon>Saccharomycetes</taxon>
        <taxon>Saccharomycetales</taxon>
        <taxon>Saccharomycetaceae</taxon>
        <taxon>Henningerozyma</taxon>
    </lineage>
</organism>
<dbReference type="InterPro" id="IPR000903">
    <property type="entry name" value="NMT"/>
</dbReference>
<keyword evidence="14" id="KW-1185">Reference proteome</keyword>